<feature type="transmembrane region" description="Helical" evidence="1">
    <location>
        <begin position="1157"/>
        <end position="1173"/>
    </location>
</feature>
<dbReference type="InterPro" id="IPR021720">
    <property type="entry name" value="Malectin_dom"/>
</dbReference>
<protein>
    <recommendedName>
        <fullName evidence="2">Malectin domain-containing protein</fullName>
    </recommendedName>
</protein>
<feature type="transmembrane region" description="Helical" evidence="1">
    <location>
        <begin position="1054"/>
        <end position="1072"/>
    </location>
</feature>
<keyword evidence="1" id="KW-0472">Membrane</keyword>
<dbReference type="CDD" id="cd08760">
    <property type="entry name" value="Cyt_b561_FRRS1_like"/>
    <property type="match status" value="1"/>
</dbReference>
<evidence type="ECO:0000313" key="3">
    <source>
        <dbReference type="EMBL" id="ODN06410.1"/>
    </source>
</evidence>
<name>A0A1D2NMB2_ORCCI</name>
<keyword evidence="1" id="KW-0812">Transmembrane</keyword>
<proteinExistence type="predicted"/>
<keyword evidence="4" id="KW-1185">Reference proteome</keyword>
<comment type="caution">
    <text evidence="3">The sequence shown here is derived from an EMBL/GenBank/DDBJ whole genome shotgun (WGS) entry which is preliminary data.</text>
</comment>
<reference evidence="3 4" key="1">
    <citation type="journal article" date="2016" name="Genome Biol. Evol.">
        <title>Gene Family Evolution Reflects Adaptation to Soil Environmental Stressors in the Genome of the Collembolan Orchesella cincta.</title>
        <authorList>
            <person name="Faddeeva-Vakhrusheva A."/>
            <person name="Derks M.F."/>
            <person name="Anvar S.Y."/>
            <person name="Agamennone V."/>
            <person name="Suring W."/>
            <person name="Smit S."/>
            <person name="van Straalen N.M."/>
            <person name="Roelofs D."/>
        </authorList>
    </citation>
    <scope>NUCLEOTIDE SEQUENCE [LARGE SCALE GENOMIC DNA]</scope>
    <source>
        <tissue evidence="3">Mixed pool</tissue>
    </source>
</reference>
<dbReference type="Gene3D" id="1.20.120.1770">
    <property type="match status" value="1"/>
</dbReference>
<dbReference type="EMBL" id="LJIJ01000006">
    <property type="protein sequence ID" value="ODN06410.1"/>
    <property type="molecule type" value="Genomic_DNA"/>
</dbReference>
<feature type="transmembrane region" description="Helical" evidence="1">
    <location>
        <begin position="1084"/>
        <end position="1110"/>
    </location>
</feature>
<gene>
    <name evidence="3" type="ORF">Ocin01_00311</name>
</gene>
<sequence length="1301" mass="145360">MVCEDTSGDTSDKCTRQGCHLCKCTEQCVLPFEKEKCPTGCIEYCGQREACKHHGCVYEEPSGICRKPTDPIAGKICSSNNNNPANCMRLGCISCPCSELCVTPSQQDICVTGCAAFCDNAERCVENGCIFDFDTKTCSNETTTLPSVCSKIVSNAPKCKKQGCHPCKCTDQCVLPRLTERCDKGCIEFCMEQQNCTSHMCIYKEANGRCYNHTDPRAREVCDKSTDSTDNICTRQGCHMCKCSYQCVLPIETFRCPKGCPEHCGQREKCVGAGCVYEDSNGNCHNATGPPAERVCRESNGKVDNCRRQGCVYCECNSLCYIPSMAANCPPTCGPSGVVIVAGNVCGEDTVGANGIEYKEDMAWHIAVDDEYDDEDIIFCHKGGVSDSAGEDRVMFSSKLECTHCVRDIPIQEGGNYDIVFHFSELKGTNNRVFSVLLNDVVLIESLHTSDIGPPGTPHSVNKMFTISMDVSKIIIGSTEAVIYDKILEARIKFFKTPGSKIGAAILLNIIVSYTPFVGAQNGDCKVTRPQNPVPSDWSKWVKPLECIGDNDAMRTDPEETKNTIFRTNSIDDFCFVTDMRASAPSPQGPPLPPRTSLPYYNKFPDAKPCYEPSPATPPSHSAGNNPNWDILEHLVRHKAQSFQPYDDLPYVYEYFKGKETDKFITWPHSTIFSLPEISPPLPRPKAPNPYFVEVTGISFKGELLHNFLHFRIFANMSVALGKGQKERSEYLHQPGPNSTETPNYATGKISALQPGMFVFDVDPGRYCTSNMPHFRGGTPVPASTDPDPRMNPQTARLEGVREVHATWSFGHNTCNFVQRLYIQTLIFEDVETVYPAYLSKKPSRWPKLMPDGSLDRAFEASDASFLFGWTAQYNILKPTSGSLGAPDYVDLKYLRKRDERSDEVDCHVPLFDAVNPVKSSFRKFAMPSHDAMSDPKIAESAEIKVPSRSGYNAALWGIYKQSGGKVRYFGQHRGTGDTDKCSTISAKSWLVNDEAKKVLGEELPPSTKTFFERKSEKGIRCPCPALPSTLPPENRTADPARVHGRLIHASHMAIAYMLLTPIGCFVARYYKETFVTIFCFQEYWWFMWHVVCLLAACLFNIGAITSIARKKQTDLVYNDNLIFHVIFGAISIFIFYMEIITGFFRVSDPKKRIRQIFLHVLSMFAMAFVNQSGFSCNVAYTTIFWLLFVITCYVLMEMDMRKADKKLHLVPRRSYLPPPVKRLFTKEPPGREFRLTMLAVFIFGLVAIQFLLSYFIWETSDAISCQEEWIAYNLKRRRFAPNPSSVAGGGGGGGAGSYYY</sequence>
<dbReference type="Proteomes" id="UP000094527">
    <property type="component" value="Unassembled WGS sequence"/>
</dbReference>
<evidence type="ECO:0000313" key="4">
    <source>
        <dbReference type="Proteomes" id="UP000094527"/>
    </source>
</evidence>
<accession>A0A1D2NMB2</accession>
<evidence type="ECO:0000256" key="1">
    <source>
        <dbReference type="SAM" id="Phobius"/>
    </source>
</evidence>
<feature type="transmembrane region" description="Helical" evidence="1">
    <location>
        <begin position="1122"/>
        <end position="1145"/>
    </location>
</feature>
<evidence type="ECO:0000259" key="2">
    <source>
        <dbReference type="Pfam" id="PF11721"/>
    </source>
</evidence>
<dbReference type="Gene3D" id="2.60.120.430">
    <property type="entry name" value="Galactose-binding lectin"/>
    <property type="match status" value="1"/>
</dbReference>
<feature type="transmembrane region" description="Helical" evidence="1">
    <location>
        <begin position="1179"/>
        <end position="1197"/>
    </location>
</feature>
<dbReference type="Pfam" id="PF11721">
    <property type="entry name" value="Malectin"/>
    <property type="match status" value="1"/>
</dbReference>
<keyword evidence="1" id="KW-1133">Transmembrane helix</keyword>
<feature type="transmembrane region" description="Helical" evidence="1">
    <location>
        <begin position="1236"/>
        <end position="1258"/>
    </location>
</feature>
<feature type="domain" description="Malectin" evidence="2">
    <location>
        <begin position="344"/>
        <end position="448"/>
    </location>
</feature>
<organism evidence="3 4">
    <name type="scientific">Orchesella cincta</name>
    <name type="common">Springtail</name>
    <name type="synonym">Podura cincta</name>
    <dbReference type="NCBI Taxonomy" id="48709"/>
    <lineage>
        <taxon>Eukaryota</taxon>
        <taxon>Metazoa</taxon>
        <taxon>Ecdysozoa</taxon>
        <taxon>Arthropoda</taxon>
        <taxon>Hexapoda</taxon>
        <taxon>Collembola</taxon>
        <taxon>Entomobryomorpha</taxon>
        <taxon>Entomobryoidea</taxon>
        <taxon>Orchesellidae</taxon>
        <taxon>Orchesellinae</taxon>
        <taxon>Orchesella</taxon>
    </lineage>
</organism>